<comment type="caution">
    <text evidence="1">The sequence shown here is derived from an EMBL/GenBank/DDBJ whole genome shotgun (WGS) entry which is preliminary data.</text>
</comment>
<dbReference type="RefSeq" id="WP_179258476.1">
    <property type="nucleotide sequence ID" value="NZ_MTHB01000206.1"/>
</dbReference>
<gene>
    <name evidence="1" type="ORF">BSU04_30835</name>
</gene>
<protein>
    <submittedName>
        <fullName evidence="1">Uncharacterized protein</fullName>
    </submittedName>
</protein>
<name>A0A226WTZ5_CABSO</name>
<evidence type="ECO:0000313" key="1">
    <source>
        <dbReference type="EMBL" id="OXC74686.1"/>
    </source>
</evidence>
<dbReference type="AlphaFoldDB" id="A0A226WTZ5"/>
<accession>A0A226WTZ5</accession>
<organism evidence="1 2">
    <name type="scientific">Caballeronia sordidicola</name>
    <name type="common">Burkholderia sordidicola</name>
    <dbReference type="NCBI Taxonomy" id="196367"/>
    <lineage>
        <taxon>Bacteria</taxon>
        <taxon>Pseudomonadati</taxon>
        <taxon>Pseudomonadota</taxon>
        <taxon>Betaproteobacteria</taxon>
        <taxon>Burkholderiales</taxon>
        <taxon>Burkholderiaceae</taxon>
        <taxon>Caballeronia</taxon>
    </lineage>
</organism>
<sequence>MSLAAAGVIYVAQQFLTFIIASHRENDDEKNIALRQNQGDALTRLAPWSKNVSQKRTA</sequence>
<evidence type="ECO:0000313" key="2">
    <source>
        <dbReference type="Proteomes" id="UP000214720"/>
    </source>
</evidence>
<proteinExistence type="predicted"/>
<dbReference type="EMBL" id="MTHB01000206">
    <property type="protein sequence ID" value="OXC74686.1"/>
    <property type="molecule type" value="Genomic_DNA"/>
</dbReference>
<reference evidence="2" key="1">
    <citation type="submission" date="2017-01" db="EMBL/GenBank/DDBJ databases">
        <title>Genome Analysis of Deinococcus marmoris KOPRI26562.</title>
        <authorList>
            <person name="Kim J.H."/>
            <person name="Oh H.-M."/>
        </authorList>
    </citation>
    <scope>NUCLEOTIDE SEQUENCE [LARGE SCALE GENOMIC DNA]</scope>
    <source>
        <strain evidence="2">PAMC 26633</strain>
    </source>
</reference>
<dbReference type="Proteomes" id="UP000214720">
    <property type="component" value="Unassembled WGS sequence"/>
</dbReference>